<keyword evidence="1" id="KW-0732">Signal</keyword>
<sequence>MSRKRFQIAACALVALFAASAFAGCGGSGDSSTGGDGSSESAGGESIDISDFPLYEEDYDSIMYTEEEYKEKMSRPYWYGNIMYNELTLPIQYENGEAYAKLEYTPLKVINVLDQKLKTTYAEGTDYVVDAENKRLVIPQGSSVPLISETADSGVNVPDGYELSDTPDNYTKYTIWDLGSGPFVYTESSLFYGKYLSVTYAYDLSELPAGVFNTYDPDMLTKVRQKLEAGEDISLAVIGDSITEGSSSTGDSLKVDPRTPGYTRQLKEEIERVYGVSVTYTNSAKGGTKSEWPLSAAGAMALQHAKDAKPDLCVIAYGMNDGTGGVLPFEYQMNIESIMAQIKVASPECEFILVNTFPCNPLYEREPGIFDEYLKKLEGIAEKYDDGSVKVIDMLKVGNYFLETKKYCEISSSNVNHPNDFMHRVYAMNVMTAICDYKNIGK</sequence>
<dbReference type="EMBL" id="DVMZ01000103">
    <property type="protein sequence ID" value="HIU59237.1"/>
    <property type="molecule type" value="Genomic_DNA"/>
</dbReference>
<dbReference type="SUPFAM" id="SSF52266">
    <property type="entry name" value="SGNH hydrolase"/>
    <property type="match status" value="1"/>
</dbReference>
<feature type="signal peptide" evidence="1">
    <location>
        <begin position="1"/>
        <end position="23"/>
    </location>
</feature>
<comment type="caution">
    <text evidence="3">The sequence shown here is derived from an EMBL/GenBank/DDBJ whole genome shotgun (WGS) entry which is preliminary data.</text>
</comment>
<evidence type="ECO:0000259" key="2">
    <source>
        <dbReference type="Pfam" id="PF13472"/>
    </source>
</evidence>
<proteinExistence type="predicted"/>
<dbReference type="PANTHER" id="PTHR30383">
    <property type="entry name" value="THIOESTERASE 1/PROTEASE 1/LYSOPHOSPHOLIPASE L1"/>
    <property type="match status" value="1"/>
</dbReference>
<dbReference type="InterPro" id="IPR036514">
    <property type="entry name" value="SGNH_hydro_sf"/>
</dbReference>
<dbReference type="GO" id="GO:0004622">
    <property type="term" value="F:phosphatidylcholine lysophospholipase activity"/>
    <property type="evidence" value="ECO:0007669"/>
    <property type="project" value="TreeGrafter"/>
</dbReference>
<evidence type="ECO:0000313" key="3">
    <source>
        <dbReference type="EMBL" id="HIU59237.1"/>
    </source>
</evidence>
<feature type="chain" id="PRO_5038865975" evidence="1">
    <location>
        <begin position="24"/>
        <end position="442"/>
    </location>
</feature>
<dbReference type="PANTHER" id="PTHR30383:SF5">
    <property type="entry name" value="SGNH HYDROLASE-TYPE ESTERASE DOMAIN-CONTAINING PROTEIN"/>
    <property type="match status" value="1"/>
</dbReference>
<dbReference type="PROSITE" id="PS51257">
    <property type="entry name" value="PROKAR_LIPOPROTEIN"/>
    <property type="match status" value="1"/>
</dbReference>
<dbReference type="Proteomes" id="UP000824081">
    <property type="component" value="Unassembled WGS sequence"/>
</dbReference>
<reference evidence="3" key="1">
    <citation type="submission" date="2020-10" db="EMBL/GenBank/DDBJ databases">
        <authorList>
            <person name="Gilroy R."/>
        </authorList>
    </citation>
    <scope>NUCLEOTIDE SEQUENCE</scope>
    <source>
        <strain evidence="3">11687</strain>
    </source>
</reference>
<keyword evidence="3" id="KW-0378">Hydrolase</keyword>
<dbReference type="InterPro" id="IPR051532">
    <property type="entry name" value="Ester_Hydrolysis_Enzymes"/>
</dbReference>
<dbReference type="AlphaFoldDB" id="A0A9D1MFC1"/>
<name>A0A9D1MFC1_9FIRM</name>
<gene>
    <name evidence="3" type="ORF">IAC57_03945</name>
</gene>
<organism evidence="3 4">
    <name type="scientific">Candidatus Scatosoma pullistercoris</name>
    <dbReference type="NCBI Taxonomy" id="2840934"/>
    <lineage>
        <taxon>Bacteria</taxon>
        <taxon>Bacillati</taxon>
        <taxon>Bacillota</taxon>
        <taxon>Clostridia</taxon>
        <taxon>Candidatus Scatosoma</taxon>
    </lineage>
</organism>
<protein>
    <submittedName>
        <fullName evidence="3">SGNH/GDSL hydrolase family protein</fullName>
    </submittedName>
</protein>
<reference evidence="3" key="2">
    <citation type="journal article" date="2021" name="PeerJ">
        <title>Extensive microbial diversity within the chicken gut microbiome revealed by metagenomics and culture.</title>
        <authorList>
            <person name="Gilroy R."/>
            <person name="Ravi A."/>
            <person name="Getino M."/>
            <person name="Pursley I."/>
            <person name="Horton D.L."/>
            <person name="Alikhan N.F."/>
            <person name="Baker D."/>
            <person name="Gharbi K."/>
            <person name="Hall N."/>
            <person name="Watson M."/>
            <person name="Adriaenssens E.M."/>
            <person name="Foster-Nyarko E."/>
            <person name="Jarju S."/>
            <person name="Secka A."/>
            <person name="Antonio M."/>
            <person name="Oren A."/>
            <person name="Chaudhuri R.R."/>
            <person name="La Ragione R."/>
            <person name="Hildebrand F."/>
            <person name="Pallen M.J."/>
        </authorList>
    </citation>
    <scope>NUCLEOTIDE SEQUENCE</scope>
    <source>
        <strain evidence="3">11687</strain>
    </source>
</reference>
<dbReference type="CDD" id="cd00229">
    <property type="entry name" value="SGNH_hydrolase"/>
    <property type="match status" value="1"/>
</dbReference>
<accession>A0A9D1MFC1</accession>
<dbReference type="Gene3D" id="3.40.50.1110">
    <property type="entry name" value="SGNH hydrolase"/>
    <property type="match status" value="1"/>
</dbReference>
<dbReference type="InterPro" id="IPR013830">
    <property type="entry name" value="SGNH_hydro"/>
</dbReference>
<evidence type="ECO:0000256" key="1">
    <source>
        <dbReference type="SAM" id="SignalP"/>
    </source>
</evidence>
<evidence type="ECO:0000313" key="4">
    <source>
        <dbReference type="Proteomes" id="UP000824081"/>
    </source>
</evidence>
<feature type="domain" description="SGNH hydrolase-type esterase" evidence="2">
    <location>
        <begin position="237"/>
        <end position="424"/>
    </location>
</feature>
<dbReference type="Pfam" id="PF13472">
    <property type="entry name" value="Lipase_GDSL_2"/>
    <property type="match status" value="1"/>
</dbReference>